<dbReference type="GO" id="GO:0009450">
    <property type="term" value="P:gamma-aminobutyric acid catabolic process"/>
    <property type="evidence" value="ECO:0007669"/>
    <property type="project" value="TreeGrafter"/>
</dbReference>
<dbReference type="PANTHER" id="PTHR43353">
    <property type="entry name" value="SUCCINATE-SEMIALDEHYDE DEHYDROGENASE, MITOCHONDRIAL"/>
    <property type="match status" value="1"/>
</dbReference>
<dbReference type="Pfam" id="PF00171">
    <property type="entry name" value="Aldedh"/>
    <property type="match status" value="1"/>
</dbReference>
<name>A0AAJ0D4X2_9PEZI</name>
<gene>
    <name evidence="4" type="ORF">LTR09_012588</name>
</gene>
<dbReference type="InterPro" id="IPR016161">
    <property type="entry name" value="Ald_DH/histidinol_DH"/>
</dbReference>
<accession>A0AAJ0D4X2</accession>
<proteinExistence type="predicted"/>
<evidence type="ECO:0000259" key="3">
    <source>
        <dbReference type="Pfam" id="PF00171"/>
    </source>
</evidence>
<evidence type="ECO:0000313" key="4">
    <source>
        <dbReference type="EMBL" id="KAK3045877.1"/>
    </source>
</evidence>
<comment type="caution">
    <text evidence="4">The sequence shown here is derived from an EMBL/GenBank/DDBJ whole genome shotgun (WGS) entry which is preliminary data.</text>
</comment>
<dbReference type="PANTHER" id="PTHR43353:SF6">
    <property type="entry name" value="CYTOPLASMIC ALDEHYDE DEHYDROGENASE (EUROFUNG)"/>
    <property type="match status" value="1"/>
</dbReference>
<evidence type="ECO:0000256" key="2">
    <source>
        <dbReference type="SAM" id="MobiDB-lite"/>
    </source>
</evidence>
<dbReference type="Gene3D" id="3.40.309.10">
    <property type="entry name" value="Aldehyde Dehydrogenase, Chain A, domain 2"/>
    <property type="match status" value="1"/>
</dbReference>
<dbReference type="InterPro" id="IPR016162">
    <property type="entry name" value="Ald_DH_N"/>
</dbReference>
<keyword evidence="5" id="KW-1185">Reference proteome</keyword>
<dbReference type="Proteomes" id="UP001271007">
    <property type="component" value="Unassembled WGS sequence"/>
</dbReference>
<protein>
    <recommendedName>
        <fullName evidence="3">Aldehyde dehydrogenase domain-containing protein</fullName>
    </recommendedName>
</protein>
<evidence type="ECO:0000313" key="5">
    <source>
        <dbReference type="Proteomes" id="UP001271007"/>
    </source>
</evidence>
<dbReference type="InterPro" id="IPR015590">
    <property type="entry name" value="Aldehyde_DH_dom"/>
</dbReference>
<organism evidence="4 5">
    <name type="scientific">Extremus antarcticus</name>
    <dbReference type="NCBI Taxonomy" id="702011"/>
    <lineage>
        <taxon>Eukaryota</taxon>
        <taxon>Fungi</taxon>
        <taxon>Dikarya</taxon>
        <taxon>Ascomycota</taxon>
        <taxon>Pezizomycotina</taxon>
        <taxon>Dothideomycetes</taxon>
        <taxon>Dothideomycetidae</taxon>
        <taxon>Mycosphaerellales</taxon>
        <taxon>Extremaceae</taxon>
        <taxon>Extremus</taxon>
    </lineage>
</organism>
<dbReference type="InterPro" id="IPR050740">
    <property type="entry name" value="Aldehyde_DH_Superfamily"/>
</dbReference>
<feature type="region of interest" description="Disordered" evidence="2">
    <location>
        <begin position="1"/>
        <end position="20"/>
    </location>
</feature>
<dbReference type="Gene3D" id="3.40.605.10">
    <property type="entry name" value="Aldehyde Dehydrogenase, Chain A, domain 1"/>
    <property type="match status" value="1"/>
</dbReference>
<keyword evidence="1" id="KW-0560">Oxidoreductase</keyword>
<evidence type="ECO:0000256" key="1">
    <source>
        <dbReference type="ARBA" id="ARBA00023002"/>
    </source>
</evidence>
<reference evidence="4" key="1">
    <citation type="submission" date="2023-04" db="EMBL/GenBank/DDBJ databases">
        <title>Black Yeasts Isolated from many extreme environments.</title>
        <authorList>
            <person name="Coleine C."/>
            <person name="Stajich J.E."/>
            <person name="Selbmann L."/>
        </authorList>
    </citation>
    <scope>NUCLEOTIDE SEQUENCE</scope>
    <source>
        <strain evidence="4">CCFEE 5312</strain>
    </source>
</reference>
<dbReference type="GO" id="GO:0004777">
    <property type="term" value="F:succinate-semialdehyde dehydrogenase (NAD+) activity"/>
    <property type="evidence" value="ECO:0007669"/>
    <property type="project" value="TreeGrafter"/>
</dbReference>
<dbReference type="AlphaFoldDB" id="A0AAJ0D4X2"/>
<dbReference type="SUPFAM" id="SSF53720">
    <property type="entry name" value="ALDH-like"/>
    <property type="match status" value="1"/>
</dbReference>
<sequence length="502" mass="52781">MAPSTSSYNGNTNGVHKNGNGASLINDNTVPLIIGGKDVVGPASFSVNNPVDGRELWKAGGASVKEAVQAVEAAEAAFPAWSRTKPSARRDIFLRAAELFRERIAELTDFQQQETAADPVFVGWILGLTVDNLKEVAGKTALVAGSFPPSEDAGRGAIVLKEPYGVVVGITPWNAPWPLGCRAVSHALAAGNTCVLKGPELAPRCYHALVSVFRDAGLPDGVLNLLFHRPQDAAAVTEALIAHPAVKKLNFTGSTAVGRIVAAMAGKHLKPIITELGGKASAIILADADLERAAAACTMGAFQHAGQVCMSTERIIVHKSIVDDFTAAFKKSTSHVYGPNSSNPVLVTSMGANKTKRLVKAAIDDGADVVLGDAKESLQPNESSTGMQPIALANVKKGNQLYENESFGPSVAIYTFETEQEALEIANDTIYGLSGSVFTTNLTAGLRIARGYETGAVHINAMTIHDESNLPHGGAKASGWGRFTGIAGLEEYLRSKVVTFDE</sequence>
<feature type="domain" description="Aldehyde dehydrogenase" evidence="3">
    <location>
        <begin position="44"/>
        <end position="498"/>
    </location>
</feature>
<dbReference type="EMBL" id="JAWDJX010000139">
    <property type="protein sequence ID" value="KAK3045877.1"/>
    <property type="molecule type" value="Genomic_DNA"/>
</dbReference>
<dbReference type="InterPro" id="IPR016163">
    <property type="entry name" value="Ald_DH_C"/>
</dbReference>